<evidence type="ECO:0000313" key="8">
    <source>
        <dbReference type="EMBL" id="QGG96570.1"/>
    </source>
</evidence>
<evidence type="ECO:0000256" key="2">
    <source>
        <dbReference type="ARBA" id="ARBA00022857"/>
    </source>
</evidence>
<dbReference type="RefSeq" id="WP_153760674.1">
    <property type="nucleotide sequence ID" value="NZ_CP045851.1"/>
</dbReference>
<keyword evidence="2" id="KW-0521">NADP</keyword>
<dbReference type="KEGG" id="atq:GH723_16495"/>
<evidence type="ECO:0000256" key="5">
    <source>
        <dbReference type="PIRSR" id="PIRSR000097-2"/>
    </source>
</evidence>
<dbReference type="AlphaFoldDB" id="A0A5Q2RRP8"/>
<feature type="site" description="Lowers pKa of active site Tyr" evidence="6">
    <location>
        <position position="72"/>
    </location>
</feature>
<dbReference type="PRINTS" id="PR00069">
    <property type="entry name" value="ALDKETRDTASE"/>
</dbReference>
<dbReference type="InterPro" id="IPR023210">
    <property type="entry name" value="NADP_OxRdtase_dom"/>
</dbReference>
<dbReference type="PANTHER" id="PTHR43827:SF3">
    <property type="entry name" value="NADP-DEPENDENT OXIDOREDUCTASE DOMAIN-CONTAINING PROTEIN"/>
    <property type="match status" value="1"/>
</dbReference>
<dbReference type="EMBL" id="CP045851">
    <property type="protein sequence ID" value="QGG96570.1"/>
    <property type="molecule type" value="Genomic_DNA"/>
</dbReference>
<sequence length="257" mass="28118">MEHIEVQGEQVPALGFGTWQLSGDEAREGTRHALEIGYRQIDTAQAYRNEREVGEGIAQSGVPREEVFLTTKIVGESLAGDKVGPAVDDSLRRLGTEYVDLLLIHWPTDEVPLGETLEAMVAAKDAGKVRHLGVSNFRGPLLLEAMEMAPILADQVPYQPGRTQNTLLGIAAERDVMITAYSPLRGDGLSSPVLAEIADAHGKTPQQIALRWLLQQDKVSPIPRSGNPEHRQQNVDVFDVELSDDEMARISAIRVEG</sequence>
<feature type="active site" description="Proton donor" evidence="4">
    <location>
        <position position="47"/>
    </location>
</feature>
<reference evidence="8 9" key="1">
    <citation type="submission" date="2019-11" db="EMBL/GenBank/DDBJ databases">
        <authorList>
            <person name="He Y."/>
        </authorList>
    </citation>
    <scope>NUCLEOTIDE SEQUENCE [LARGE SCALE GENOMIC DNA]</scope>
    <source>
        <strain evidence="8 9">SCSIO 58843</strain>
    </source>
</reference>
<dbReference type="InterPro" id="IPR018170">
    <property type="entry name" value="Aldo/ket_reductase_CS"/>
</dbReference>
<dbReference type="Proteomes" id="UP000334019">
    <property type="component" value="Chromosome"/>
</dbReference>
<dbReference type="SUPFAM" id="SSF51430">
    <property type="entry name" value="NAD(P)-linked oxidoreductase"/>
    <property type="match status" value="1"/>
</dbReference>
<proteinExistence type="inferred from homology"/>
<dbReference type="PROSITE" id="PS00062">
    <property type="entry name" value="ALDOKETO_REDUCTASE_2"/>
    <property type="match status" value="1"/>
</dbReference>
<evidence type="ECO:0000256" key="1">
    <source>
        <dbReference type="ARBA" id="ARBA00007905"/>
    </source>
</evidence>
<comment type="similarity">
    <text evidence="1">Belongs to the aldo/keto reductase family.</text>
</comment>
<evidence type="ECO:0000256" key="4">
    <source>
        <dbReference type="PIRSR" id="PIRSR000097-1"/>
    </source>
</evidence>
<evidence type="ECO:0000259" key="7">
    <source>
        <dbReference type="Pfam" id="PF00248"/>
    </source>
</evidence>
<organism evidence="8 9">
    <name type="scientific">Actinomarinicola tropica</name>
    <dbReference type="NCBI Taxonomy" id="2789776"/>
    <lineage>
        <taxon>Bacteria</taxon>
        <taxon>Bacillati</taxon>
        <taxon>Actinomycetota</taxon>
        <taxon>Acidimicrobiia</taxon>
        <taxon>Acidimicrobiales</taxon>
        <taxon>Iamiaceae</taxon>
        <taxon>Actinomarinicola</taxon>
    </lineage>
</organism>
<evidence type="ECO:0000256" key="6">
    <source>
        <dbReference type="PIRSR" id="PIRSR000097-3"/>
    </source>
</evidence>
<dbReference type="PIRSF" id="PIRSF000097">
    <property type="entry name" value="AKR"/>
    <property type="match status" value="1"/>
</dbReference>
<keyword evidence="3" id="KW-0560">Oxidoreductase</keyword>
<keyword evidence="9" id="KW-1185">Reference proteome</keyword>
<protein>
    <submittedName>
        <fullName evidence="8">Aldo/keto reductase</fullName>
    </submittedName>
</protein>
<dbReference type="GO" id="GO:0051596">
    <property type="term" value="P:methylglyoxal catabolic process"/>
    <property type="evidence" value="ECO:0007669"/>
    <property type="project" value="TreeGrafter"/>
</dbReference>
<evidence type="ECO:0000256" key="3">
    <source>
        <dbReference type="ARBA" id="ARBA00023002"/>
    </source>
</evidence>
<dbReference type="InterPro" id="IPR020471">
    <property type="entry name" value="AKR"/>
</dbReference>
<dbReference type="InterPro" id="IPR036812">
    <property type="entry name" value="NAD(P)_OxRdtase_dom_sf"/>
</dbReference>
<feature type="domain" description="NADP-dependent oxidoreductase" evidence="7">
    <location>
        <begin position="14"/>
        <end position="253"/>
    </location>
</feature>
<accession>A0A5Q2RRP8</accession>
<evidence type="ECO:0000313" key="9">
    <source>
        <dbReference type="Proteomes" id="UP000334019"/>
    </source>
</evidence>
<dbReference type="Pfam" id="PF00248">
    <property type="entry name" value="Aldo_ket_red"/>
    <property type="match status" value="1"/>
</dbReference>
<gene>
    <name evidence="8" type="ORF">GH723_16495</name>
</gene>
<dbReference type="PANTHER" id="PTHR43827">
    <property type="entry name" value="2,5-DIKETO-D-GLUCONIC ACID REDUCTASE"/>
    <property type="match status" value="1"/>
</dbReference>
<dbReference type="Gene3D" id="3.20.20.100">
    <property type="entry name" value="NADP-dependent oxidoreductase domain"/>
    <property type="match status" value="1"/>
</dbReference>
<dbReference type="GO" id="GO:1990002">
    <property type="term" value="F:methylglyoxal reductase (NADPH) (acetol producing) activity"/>
    <property type="evidence" value="ECO:0007669"/>
    <property type="project" value="TreeGrafter"/>
</dbReference>
<feature type="binding site" evidence="5">
    <location>
        <position position="105"/>
    </location>
    <ligand>
        <name>substrate</name>
    </ligand>
</feature>
<name>A0A5Q2RRP8_9ACTN</name>